<dbReference type="RefSeq" id="WP_103907474.1">
    <property type="nucleotide sequence ID" value="NZ_CP049246.1"/>
</dbReference>
<dbReference type="PANTHER" id="PTHR11092:SF0">
    <property type="entry name" value="EPIMERASE FAMILY PROTEIN SDR39U1"/>
    <property type="match status" value="1"/>
</dbReference>
<keyword evidence="3" id="KW-1185">Reference proteome</keyword>
<dbReference type="AlphaFoldDB" id="A0A1H6C0C1"/>
<name>A0A1H6C0C1_9SPHI</name>
<feature type="domain" description="NAD-dependent epimerase/dehydratase" evidence="1">
    <location>
        <begin position="5"/>
        <end position="128"/>
    </location>
</feature>
<organism evidence="2 3">
    <name type="scientific">Sphingobacterium lactis</name>
    <dbReference type="NCBI Taxonomy" id="797291"/>
    <lineage>
        <taxon>Bacteria</taxon>
        <taxon>Pseudomonadati</taxon>
        <taxon>Bacteroidota</taxon>
        <taxon>Sphingobacteriia</taxon>
        <taxon>Sphingobacteriales</taxon>
        <taxon>Sphingobacteriaceae</taxon>
        <taxon>Sphingobacterium</taxon>
    </lineage>
</organism>
<sequence>MKQTVLITGANSFIARHLIPQLAGKYNIKLLTRTPEADNEFAWDLESWTIDEHALDNVDYIVHLAGSKLNDGTPLTEQRQKLVYDTRIGAANFLHKELQKRGQKLQAFVSASAIGYYGFTDSTEEIDENGKKGQGFGAELSDDWEKAADQFKTDGVAEHVSKIRVSLVLGHDGGIFPIYKNMVLQDPSVAQQPNGASYPWNHVEDMAGIFAFAVENNLDGVFNSVAPEPASLQDIFKVISNELKGTDYTIAPFKGQHLVAHRIVDAGYTFKYPAISAAVQDILSK</sequence>
<proteinExistence type="predicted"/>
<dbReference type="InterPro" id="IPR036291">
    <property type="entry name" value="NAD(P)-bd_dom_sf"/>
</dbReference>
<evidence type="ECO:0000313" key="2">
    <source>
        <dbReference type="EMBL" id="SEG65846.1"/>
    </source>
</evidence>
<protein>
    <recommendedName>
        <fullName evidence="1">NAD-dependent epimerase/dehydratase domain-containing protein</fullName>
    </recommendedName>
</protein>
<evidence type="ECO:0000313" key="3">
    <source>
        <dbReference type="Proteomes" id="UP000236731"/>
    </source>
</evidence>
<dbReference type="Gene3D" id="3.40.50.720">
    <property type="entry name" value="NAD(P)-binding Rossmann-like Domain"/>
    <property type="match status" value="1"/>
</dbReference>
<evidence type="ECO:0000259" key="1">
    <source>
        <dbReference type="Pfam" id="PF01370"/>
    </source>
</evidence>
<dbReference type="SUPFAM" id="SSF51735">
    <property type="entry name" value="NAD(P)-binding Rossmann-fold domains"/>
    <property type="match status" value="1"/>
</dbReference>
<dbReference type="OrthoDB" id="9801773at2"/>
<dbReference type="Proteomes" id="UP000236731">
    <property type="component" value="Unassembled WGS sequence"/>
</dbReference>
<reference evidence="3" key="1">
    <citation type="submission" date="2016-10" db="EMBL/GenBank/DDBJ databases">
        <authorList>
            <person name="Varghese N."/>
            <person name="Submissions S."/>
        </authorList>
    </citation>
    <scope>NUCLEOTIDE SEQUENCE [LARGE SCALE GENOMIC DNA]</scope>
    <source>
        <strain evidence="3">DSM 22361</strain>
    </source>
</reference>
<gene>
    <name evidence="2" type="ORF">SAMN05421877_11272</name>
</gene>
<dbReference type="PANTHER" id="PTHR11092">
    <property type="entry name" value="SUGAR NUCLEOTIDE EPIMERASE RELATED"/>
    <property type="match status" value="1"/>
</dbReference>
<accession>A0A1H6C0C1</accession>
<dbReference type="InterPro" id="IPR001509">
    <property type="entry name" value="Epimerase_deHydtase"/>
</dbReference>
<dbReference type="EMBL" id="FNUT01000012">
    <property type="protein sequence ID" value="SEG65846.1"/>
    <property type="molecule type" value="Genomic_DNA"/>
</dbReference>
<dbReference type="Pfam" id="PF01370">
    <property type="entry name" value="Epimerase"/>
    <property type="match status" value="1"/>
</dbReference>